<dbReference type="PANTHER" id="PTHR32309:SF31">
    <property type="entry name" value="CAPSULAR EXOPOLYSACCHARIDE FAMILY"/>
    <property type="match status" value="1"/>
</dbReference>
<reference evidence="6 7" key="1">
    <citation type="submission" date="2014-03" db="EMBL/GenBank/DDBJ databases">
        <title>The draft genome sequence of Thalassospira mesophila JCM 18969.</title>
        <authorList>
            <person name="Lai Q."/>
            <person name="Shao Z."/>
        </authorList>
    </citation>
    <scope>NUCLEOTIDE SEQUENCE [LARGE SCALE GENOMIC DNA]</scope>
    <source>
        <strain evidence="6 7">JCM 18969</strain>
    </source>
</reference>
<dbReference type="InterPro" id="IPR005702">
    <property type="entry name" value="Wzc-like_C"/>
</dbReference>
<keyword evidence="2" id="KW-0067">ATP-binding</keyword>
<dbReference type="SUPFAM" id="SSF52540">
    <property type="entry name" value="P-loop containing nucleoside triphosphate hydrolases"/>
    <property type="match status" value="1"/>
</dbReference>
<name>A0A1Y2L3K4_9PROT</name>
<dbReference type="EMBL" id="JFKA01000002">
    <property type="protein sequence ID" value="OSQ39757.1"/>
    <property type="molecule type" value="Genomic_DNA"/>
</dbReference>
<dbReference type="Gene3D" id="3.40.50.300">
    <property type="entry name" value="P-loop containing nucleotide triphosphate hydrolases"/>
    <property type="match status" value="1"/>
</dbReference>
<dbReference type="InterPro" id="IPR027417">
    <property type="entry name" value="P-loop_NTPase"/>
</dbReference>
<proteinExistence type="predicted"/>
<evidence type="ECO:0000313" key="6">
    <source>
        <dbReference type="EMBL" id="OSQ39757.1"/>
    </source>
</evidence>
<keyword evidence="7" id="KW-1185">Reference proteome</keyword>
<evidence type="ECO:0000256" key="4">
    <source>
        <dbReference type="SAM" id="MobiDB-lite"/>
    </source>
</evidence>
<dbReference type="OrthoDB" id="230260at2"/>
<feature type="transmembrane region" description="Helical" evidence="5">
    <location>
        <begin position="30"/>
        <end position="49"/>
    </location>
</feature>
<sequence>MTQRFSPIKTAGQAVTLADMVPLIWGRRGVALLVFACFLALTAFWVPLWQPLFRASGQIGFLPATPAPLALKDATPPTPVFQISDLDTEMAMVRGTAVLSAARAVLQGDGIVFDPEPSPLARWLGIKPAQETMVVPPGMTAERVHENRDIAILRGKIKTAQIDNARVIEISLFDADPERARRMLDAVIDSYVWKRANDLRRKLADQYDETVRQRAQAEAALAQNQQALMDWQDQHPLTGSVVGGGGGSGAAASGTSDLGRDLENIRAQRQAAQIDLLGLQARQQAIAATQGDVGQLMKLPEISNSETVRELNLRLAVLRGTKADLGRRYGPRHPLVMANDAQILQAQDDVRAAISAQIAAIDRDAQNAATRFRTFAQEYNRVLAQAVADNRDRLAFDQLSRKLDAATAEVSVLTDRARIMQSELAALRPDVEIVQIPETPGKPVFPSRKHIAMIAIALSALLAMAAAILREYFDRALHRASEAEILTGLPIFAVLPRVSPHPARRVTEEENEAIGHLQTILRLRRDTARAGNDDGPAARYGGRVVCITSPMPGEGKSRLAQKMAVRFAQNSQRVLLLDGDLRRPTLEKQPIAGRVGPVEGNNPDFSLVLQGDATPDQAIFPVRLDDEGDGKPGDVYYDFLGAQDAVSSALAGQLMAEKLLGLMQDLRHRYDYIVVDAPPVLAVADAIWLMRAADDRLLLIRAQKSRREDILDAVRRLEQAGCAADGLIFSGVSRRGAYYGGKKRRKRP</sequence>
<organism evidence="6 7">
    <name type="scientific">Thalassospira mesophila</name>
    <dbReference type="NCBI Taxonomy" id="1293891"/>
    <lineage>
        <taxon>Bacteria</taxon>
        <taxon>Pseudomonadati</taxon>
        <taxon>Pseudomonadota</taxon>
        <taxon>Alphaproteobacteria</taxon>
        <taxon>Rhodospirillales</taxon>
        <taxon>Thalassospiraceae</taxon>
        <taxon>Thalassospira</taxon>
    </lineage>
</organism>
<keyword evidence="5" id="KW-0812">Transmembrane</keyword>
<evidence type="ECO:0008006" key="8">
    <source>
        <dbReference type="Google" id="ProtNLM"/>
    </source>
</evidence>
<dbReference type="CDD" id="cd05387">
    <property type="entry name" value="BY-kinase"/>
    <property type="match status" value="1"/>
</dbReference>
<evidence type="ECO:0000313" key="7">
    <source>
        <dbReference type="Proteomes" id="UP000193391"/>
    </source>
</evidence>
<evidence type="ECO:0000256" key="5">
    <source>
        <dbReference type="SAM" id="Phobius"/>
    </source>
</evidence>
<keyword evidence="5" id="KW-1133">Transmembrane helix</keyword>
<keyword evidence="1" id="KW-0547">Nucleotide-binding</keyword>
<dbReference type="PANTHER" id="PTHR32309">
    <property type="entry name" value="TYROSINE-PROTEIN KINASE"/>
    <property type="match status" value="1"/>
</dbReference>
<dbReference type="AlphaFoldDB" id="A0A1Y2L3K4"/>
<evidence type="ECO:0000256" key="2">
    <source>
        <dbReference type="ARBA" id="ARBA00022840"/>
    </source>
</evidence>
<feature type="coiled-coil region" evidence="3">
    <location>
        <begin position="200"/>
        <end position="234"/>
    </location>
</feature>
<comment type="caution">
    <text evidence="6">The sequence shown here is derived from an EMBL/GenBank/DDBJ whole genome shotgun (WGS) entry which is preliminary data.</text>
</comment>
<evidence type="ECO:0000256" key="1">
    <source>
        <dbReference type="ARBA" id="ARBA00022741"/>
    </source>
</evidence>
<feature type="region of interest" description="Disordered" evidence="4">
    <location>
        <begin position="235"/>
        <end position="257"/>
    </location>
</feature>
<gene>
    <name evidence="6" type="ORF">TMES_07345</name>
</gene>
<dbReference type="InterPro" id="IPR050445">
    <property type="entry name" value="Bact_polysacc_biosynth/exp"/>
</dbReference>
<accession>A0A1Y2L3K4</accession>
<keyword evidence="5" id="KW-0472">Membrane</keyword>
<keyword evidence="3" id="KW-0175">Coiled coil</keyword>
<dbReference type="STRING" id="1293891.TMES_07345"/>
<feature type="transmembrane region" description="Helical" evidence="5">
    <location>
        <begin position="450"/>
        <end position="469"/>
    </location>
</feature>
<dbReference type="RefSeq" id="WP_085580936.1">
    <property type="nucleotide sequence ID" value="NZ_JFKA01000002.1"/>
</dbReference>
<protein>
    <recommendedName>
        <fullName evidence="8">AAA domain-containing protein</fullName>
    </recommendedName>
</protein>
<dbReference type="Proteomes" id="UP000193391">
    <property type="component" value="Unassembled WGS sequence"/>
</dbReference>
<evidence type="ECO:0000256" key="3">
    <source>
        <dbReference type="SAM" id="Coils"/>
    </source>
</evidence>